<keyword evidence="3" id="KW-1185">Reference proteome</keyword>
<evidence type="ECO:0000313" key="3">
    <source>
        <dbReference type="Proteomes" id="UP001358586"/>
    </source>
</evidence>
<evidence type="ECO:0000313" key="2">
    <source>
        <dbReference type="EMBL" id="KAK5771642.1"/>
    </source>
</evidence>
<dbReference type="Proteomes" id="UP001358586">
    <property type="component" value="Chromosome 13"/>
</dbReference>
<protein>
    <submittedName>
        <fullName evidence="2">Uncharacterized protein</fullName>
    </submittedName>
</protein>
<name>A0ABR0MED3_GOSAR</name>
<dbReference type="EMBL" id="JARKNE010000013">
    <property type="protein sequence ID" value="KAK5771642.1"/>
    <property type="molecule type" value="Genomic_DNA"/>
</dbReference>
<sequence length="289" mass="32747">MALVVGKDKATGSFARTFADIDLDNGNQDSVPIDGDNEEIEEVRTNVSSSGTSKHKRKNVQESVVDEQIKFVGEQLGKIANALEQFTTDKTPHLYEEVMSMEEEGFDDGFLCSVFDYLDFIDLFVEDRYGVIIRVNERDSVGLSNPLLLRIINRQHNRHRNVDERIIAESERVKMKSLEELEFSHEPGEGAYPALTQNMDPLQVDPAQLHPGQQSRFSLLQPPLWLRHVEVHELPTVRLDQPGSNRQLGNRTGLEKDMYNIYKQCDKGSISGDKGSKKKQEAMTGRSKK</sequence>
<feature type="region of interest" description="Disordered" evidence="1">
    <location>
        <begin position="265"/>
        <end position="289"/>
    </location>
</feature>
<evidence type="ECO:0000256" key="1">
    <source>
        <dbReference type="SAM" id="MobiDB-lite"/>
    </source>
</evidence>
<comment type="caution">
    <text evidence="2">The sequence shown here is derived from an EMBL/GenBank/DDBJ whole genome shotgun (WGS) entry which is preliminary data.</text>
</comment>
<accession>A0ABR0MED3</accession>
<gene>
    <name evidence="2" type="ORF">PVK06_047870</name>
</gene>
<reference evidence="2 3" key="1">
    <citation type="submission" date="2023-03" db="EMBL/GenBank/DDBJ databases">
        <title>WGS of Gossypium arboreum.</title>
        <authorList>
            <person name="Yu D."/>
        </authorList>
    </citation>
    <scope>NUCLEOTIDE SEQUENCE [LARGE SCALE GENOMIC DNA]</scope>
    <source>
        <tissue evidence="2">Leaf</tissue>
    </source>
</reference>
<proteinExistence type="predicted"/>
<organism evidence="2 3">
    <name type="scientific">Gossypium arboreum</name>
    <name type="common">Tree cotton</name>
    <name type="synonym">Gossypium nanking</name>
    <dbReference type="NCBI Taxonomy" id="29729"/>
    <lineage>
        <taxon>Eukaryota</taxon>
        <taxon>Viridiplantae</taxon>
        <taxon>Streptophyta</taxon>
        <taxon>Embryophyta</taxon>
        <taxon>Tracheophyta</taxon>
        <taxon>Spermatophyta</taxon>
        <taxon>Magnoliopsida</taxon>
        <taxon>eudicotyledons</taxon>
        <taxon>Gunneridae</taxon>
        <taxon>Pentapetalae</taxon>
        <taxon>rosids</taxon>
        <taxon>malvids</taxon>
        <taxon>Malvales</taxon>
        <taxon>Malvaceae</taxon>
        <taxon>Malvoideae</taxon>
        <taxon>Gossypium</taxon>
    </lineage>
</organism>